<dbReference type="InterPro" id="IPR000119">
    <property type="entry name" value="Hist_DNA-bd"/>
</dbReference>
<dbReference type="HOGENOM" id="CLU_105066_5_2_5"/>
<dbReference type="Proteomes" id="UP000019443">
    <property type="component" value="Plasmid pLPU83c"/>
</dbReference>
<keyword evidence="5" id="KW-1185">Reference proteome</keyword>
<protein>
    <submittedName>
        <fullName evidence="4">DNA-binding protein HU-beta</fullName>
    </submittedName>
    <submittedName>
        <fullName evidence="3">Integration host factor subunit beta IHF-beta</fullName>
    </submittedName>
</protein>
<dbReference type="Proteomes" id="UP000019443">
    <property type="component" value="Chromosome"/>
</dbReference>
<reference evidence="3 5" key="1">
    <citation type="submission" date="2013-11" db="EMBL/GenBank/DDBJ databases">
        <title>Draft genome sequence of the broad-host-range Rhizobium sp. LPU83 strain, a member of the low-genetic diversity Oregon-like Rhizobium sp. group.</title>
        <authorList>
            <person name="Wibberg D."/>
            <person name="Puehler A."/>
            <person name="Schlueter A."/>
        </authorList>
    </citation>
    <scope>NUCLEOTIDE SEQUENCE [LARGE SCALE GENOMIC DNA]</scope>
    <source>
        <strain evidence="3 5">LPU83</strain>
        <plasmid evidence="4 5">pLPU83c</plasmid>
    </source>
</reference>
<evidence type="ECO:0000313" key="3">
    <source>
        <dbReference type="EMBL" id="CDM58454.1"/>
    </source>
</evidence>
<name>W6RCA3_9HYPH</name>
<keyword evidence="4" id="KW-0614">Plasmid</keyword>
<geneLocation type="plasmid" evidence="4 5">
    <name>pLPU83c</name>
</geneLocation>
<accession>W6RCA3</accession>
<dbReference type="KEGG" id="rhl:LPU83_pLPU83c_0604"/>
<sequence length="40" mass="4238">MKDTPEREARNPATGATIKVAAAKKLTFAPAKALKDALNK</sequence>
<dbReference type="PATRIC" id="fig|348824.6.peg.3019"/>
<dbReference type="InterPro" id="IPR010992">
    <property type="entry name" value="IHF-like_DNA-bd_dom_sf"/>
</dbReference>
<dbReference type="GO" id="GO:0003677">
    <property type="term" value="F:DNA binding"/>
    <property type="evidence" value="ECO:0007669"/>
    <property type="project" value="UniProtKB-KW"/>
</dbReference>
<comment type="similarity">
    <text evidence="1">Belongs to the bacterial histone-like protein family.</text>
</comment>
<dbReference type="PRINTS" id="PR01727">
    <property type="entry name" value="DNABINDINGHU"/>
</dbReference>
<dbReference type="EMBL" id="HG916852">
    <property type="protein sequence ID" value="CDM58454.1"/>
    <property type="molecule type" value="Genomic_DNA"/>
</dbReference>
<dbReference type="EMBL" id="HG916854">
    <property type="protein sequence ID" value="CDM61166.1"/>
    <property type="molecule type" value="Genomic_DNA"/>
</dbReference>
<dbReference type="KEGG" id="rhl:LPU83_2803"/>
<proteinExistence type="inferred from homology"/>
<evidence type="ECO:0000313" key="4">
    <source>
        <dbReference type="EMBL" id="CDM61166.1"/>
    </source>
</evidence>
<evidence type="ECO:0000313" key="5">
    <source>
        <dbReference type="Proteomes" id="UP000019443"/>
    </source>
</evidence>
<dbReference type="GO" id="GO:0030527">
    <property type="term" value="F:structural constituent of chromatin"/>
    <property type="evidence" value="ECO:0007669"/>
    <property type="project" value="InterPro"/>
</dbReference>
<dbReference type="Pfam" id="PF00216">
    <property type="entry name" value="Bac_DNA_binding"/>
    <property type="match status" value="1"/>
</dbReference>
<organism evidence="3 5">
    <name type="scientific">Rhizobium favelukesii</name>
    <dbReference type="NCBI Taxonomy" id="348824"/>
    <lineage>
        <taxon>Bacteria</taxon>
        <taxon>Pseudomonadati</taxon>
        <taxon>Pseudomonadota</taxon>
        <taxon>Alphaproteobacteria</taxon>
        <taxon>Hyphomicrobiales</taxon>
        <taxon>Rhizobiaceae</taxon>
        <taxon>Rhizobium/Agrobacterium group</taxon>
        <taxon>Rhizobium</taxon>
    </lineage>
</organism>
<dbReference type="SUPFAM" id="SSF47729">
    <property type="entry name" value="IHF-like DNA-binding proteins"/>
    <property type="match status" value="1"/>
</dbReference>
<dbReference type="Gene3D" id="4.10.520.10">
    <property type="entry name" value="IHF-like DNA-binding proteins"/>
    <property type="match status" value="1"/>
</dbReference>
<keyword evidence="2 4" id="KW-0238">DNA-binding</keyword>
<gene>
    <name evidence="3" type="primary">hupT</name>
    <name evidence="4" type="synonym">hupT3</name>
    <name evidence="3" type="ORF">LPU83_2803</name>
    <name evidence="4" type="ORF">LPU83_pLPU83c_0604</name>
</gene>
<evidence type="ECO:0000256" key="1">
    <source>
        <dbReference type="ARBA" id="ARBA00010529"/>
    </source>
</evidence>
<dbReference type="eggNOG" id="COG0776">
    <property type="taxonomic scope" value="Bacteria"/>
</dbReference>
<dbReference type="AlphaFoldDB" id="W6RCA3"/>
<evidence type="ECO:0000256" key="2">
    <source>
        <dbReference type="ARBA" id="ARBA00023125"/>
    </source>
</evidence>